<evidence type="ECO:0000313" key="10">
    <source>
        <dbReference type="Proteomes" id="UP000184330"/>
    </source>
</evidence>
<feature type="transmembrane region" description="Helical" evidence="8">
    <location>
        <begin position="6"/>
        <end position="23"/>
    </location>
</feature>
<evidence type="ECO:0000256" key="1">
    <source>
        <dbReference type="ARBA" id="ARBA00010617"/>
    </source>
</evidence>
<dbReference type="AlphaFoldDB" id="A0A1L7WI85"/>
<dbReference type="PRINTS" id="PR00463">
    <property type="entry name" value="EP450I"/>
</dbReference>
<keyword evidence="5 7" id="KW-0503">Monooxygenase</keyword>
<evidence type="ECO:0000256" key="5">
    <source>
        <dbReference type="ARBA" id="ARBA00023033"/>
    </source>
</evidence>
<dbReference type="CDD" id="cd11065">
    <property type="entry name" value="CYP64-like"/>
    <property type="match status" value="1"/>
</dbReference>
<protein>
    <submittedName>
        <fullName evidence="9">Related to O-methylsterigmatocystin oxidoreductase</fullName>
    </submittedName>
</protein>
<evidence type="ECO:0000313" key="9">
    <source>
        <dbReference type="EMBL" id="CZR52476.1"/>
    </source>
</evidence>
<dbReference type="PROSITE" id="PS00086">
    <property type="entry name" value="CYTOCHROME_P450"/>
    <property type="match status" value="1"/>
</dbReference>
<accession>A0A1L7WI85</accession>
<dbReference type="PANTHER" id="PTHR46300:SF2">
    <property type="entry name" value="CYTOCHROME P450 MONOOXYGENASE ALNH-RELATED"/>
    <property type="match status" value="1"/>
</dbReference>
<keyword evidence="6 7" id="KW-0349">Heme</keyword>
<gene>
    <name evidence="9" type="ORF">PAC_02353</name>
</gene>
<dbReference type="InterPro" id="IPR036396">
    <property type="entry name" value="Cyt_P450_sf"/>
</dbReference>
<keyword evidence="3 7" id="KW-0560">Oxidoreductase</keyword>
<dbReference type="InterPro" id="IPR002401">
    <property type="entry name" value="Cyt_P450_E_grp-I"/>
</dbReference>
<evidence type="ECO:0000256" key="6">
    <source>
        <dbReference type="PIRSR" id="PIRSR602401-1"/>
    </source>
</evidence>
<keyword evidence="10" id="KW-1185">Reference proteome</keyword>
<comment type="similarity">
    <text evidence="1 7">Belongs to the cytochrome P450 family.</text>
</comment>
<keyword evidence="8" id="KW-0812">Transmembrane</keyword>
<dbReference type="Proteomes" id="UP000184330">
    <property type="component" value="Unassembled WGS sequence"/>
</dbReference>
<dbReference type="GO" id="GO:0016705">
    <property type="term" value="F:oxidoreductase activity, acting on paired donors, with incorporation or reduction of molecular oxygen"/>
    <property type="evidence" value="ECO:0007669"/>
    <property type="project" value="InterPro"/>
</dbReference>
<evidence type="ECO:0000256" key="4">
    <source>
        <dbReference type="ARBA" id="ARBA00023004"/>
    </source>
</evidence>
<dbReference type="Pfam" id="PF00067">
    <property type="entry name" value="p450"/>
    <property type="match status" value="2"/>
</dbReference>
<dbReference type="InterPro" id="IPR001128">
    <property type="entry name" value="Cyt_P450"/>
</dbReference>
<name>A0A1L7WI85_9HELO</name>
<dbReference type="Gene3D" id="1.10.630.10">
    <property type="entry name" value="Cytochrome P450"/>
    <property type="match status" value="1"/>
</dbReference>
<dbReference type="SUPFAM" id="SSF48264">
    <property type="entry name" value="Cytochrome P450"/>
    <property type="match status" value="1"/>
</dbReference>
<keyword evidence="8" id="KW-0472">Membrane</keyword>
<keyword evidence="8" id="KW-1133">Transmembrane helix</keyword>
<dbReference type="InterPro" id="IPR017972">
    <property type="entry name" value="Cyt_P450_CS"/>
</dbReference>
<dbReference type="GO" id="GO:0005506">
    <property type="term" value="F:iron ion binding"/>
    <property type="evidence" value="ECO:0007669"/>
    <property type="project" value="InterPro"/>
</dbReference>
<evidence type="ECO:0000256" key="7">
    <source>
        <dbReference type="RuleBase" id="RU000461"/>
    </source>
</evidence>
<proteinExistence type="inferred from homology"/>
<organism evidence="9 10">
    <name type="scientific">Phialocephala subalpina</name>
    <dbReference type="NCBI Taxonomy" id="576137"/>
    <lineage>
        <taxon>Eukaryota</taxon>
        <taxon>Fungi</taxon>
        <taxon>Dikarya</taxon>
        <taxon>Ascomycota</taxon>
        <taxon>Pezizomycotina</taxon>
        <taxon>Leotiomycetes</taxon>
        <taxon>Helotiales</taxon>
        <taxon>Mollisiaceae</taxon>
        <taxon>Phialocephala</taxon>
        <taxon>Phialocephala fortinii species complex</taxon>
    </lineage>
</organism>
<evidence type="ECO:0000256" key="8">
    <source>
        <dbReference type="SAM" id="Phobius"/>
    </source>
</evidence>
<dbReference type="OrthoDB" id="1055148at2759"/>
<evidence type="ECO:0000256" key="3">
    <source>
        <dbReference type="ARBA" id="ARBA00023002"/>
    </source>
</evidence>
<dbReference type="PANTHER" id="PTHR46300">
    <property type="entry name" value="P450, PUTATIVE (EUROFUNG)-RELATED-RELATED"/>
    <property type="match status" value="1"/>
</dbReference>
<reference evidence="9 10" key="1">
    <citation type="submission" date="2016-03" db="EMBL/GenBank/DDBJ databases">
        <authorList>
            <person name="Ploux O."/>
        </authorList>
    </citation>
    <scope>NUCLEOTIDE SEQUENCE [LARGE SCALE GENOMIC DNA]</scope>
    <source>
        <strain evidence="9 10">UAMH 11012</strain>
    </source>
</reference>
<dbReference type="STRING" id="576137.A0A1L7WI85"/>
<keyword evidence="4 6" id="KW-0408">Iron</keyword>
<feature type="binding site" description="axial binding residue" evidence="6">
    <location>
        <position position="458"/>
    </location>
    <ligand>
        <name>heme</name>
        <dbReference type="ChEBI" id="CHEBI:30413"/>
    </ligand>
    <ligandPart>
        <name>Fe</name>
        <dbReference type="ChEBI" id="CHEBI:18248"/>
    </ligandPart>
</feature>
<dbReference type="InterPro" id="IPR050364">
    <property type="entry name" value="Cytochrome_P450_fung"/>
</dbReference>
<dbReference type="GO" id="GO:0004497">
    <property type="term" value="F:monooxygenase activity"/>
    <property type="evidence" value="ECO:0007669"/>
    <property type="project" value="UniProtKB-KW"/>
</dbReference>
<evidence type="ECO:0000256" key="2">
    <source>
        <dbReference type="ARBA" id="ARBA00022723"/>
    </source>
</evidence>
<dbReference type="GO" id="GO:0020037">
    <property type="term" value="F:heme binding"/>
    <property type="evidence" value="ECO:0007669"/>
    <property type="project" value="InterPro"/>
</dbReference>
<sequence>MAFQFFYWVLALPFAAFFILKMFRYGMRPKNFPPGPPTMPMLGNLLQLPRKDLHLFFDKMSKQYGPIVSLKLGGTDLVLLNDATVVRDLIEKRSNIYSARPDTYIREFVGNRNIAFRNNDDTWRRQRKMYHLRKQIFRFLQVFDSKQLMSDLLNDPDRYVDHLQRYTTSVASTVLYGMRTSTADNGYVKDLMDWMEKTSEAQNFQLVDFYNFLRPLYRIMPARFSSFKTKLLEINAIENRLFFSLLNIAKDNIAKGKVYPSFIRDMLLAEEKDRMSDVEIANNAAHGFGAATDTQWNTALGFVKVKIFFYNHPKVSFPPTDNVTKAMILYPKVQQEAQLEIDKVVGSSRMPEWEDREHLPYLRGIIEESFRWMPTTLTAAVPHCVTRDDLYNGYLIPEGAIMMMNVWTLNNNDKSHENPRDFDPSRHSAEFTAIESNSISPEATKRSNFTFGAGRRVCPGFHVAQRGLFIAISRMLWGFQFSRRKDEYGDFIPIDRDAVTPGLIVQPEPFLCDIRPRDEKRATIIAEAWAQAQSDLDEEGNFTQEFFEKVFPGK</sequence>
<dbReference type="EMBL" id="FJOG01000002">
    <property type="protein sequence ID" value="CZR52476.1"/>
    <property type="molecule type" value="Genomic_DNA"/>
</dbReference>
<comment type="cofactor">
    <cofactor evidence="6">
        <name>heme</name>
        <dbReference type="ChEBI" id="CHEBI:30413"/>
    </cofactor>
</comment>
<keyword evidence="2 6" id="KW-0479">Metal-binding</keyword>